<dbReference type="Gene3D" id="3.40.190.10">
    <property type="entry name" value="Periplasmic binding protein-like II"/>
    <property type="match status" value="2"/>
</dbReference>
<dbReference type="SUPFAM" id="SSF53850">
    <property type="entry name" value="Periplasmic binding protein-like II"/>
    <property type="match status" value="2"/>
</dbReference>
<evidence type="ECO:0000259" key="1">
    <source>
        <dbReference type="Pfam" id="PF00496"/>
    </source>
</evidence>
<reference evidence="2" key="1">
    <citation type="journal article" date="2022" name="Syst. Appl. Microbiol.">
        <title>Natronocalculus amylovorans gen. nov., sp. nov., and Natranaeroarchaeum aerophilus sp. nov., dominant culturable amylolytic natronoarchaea from hypersaline soda lakes in southwestern Siberia.</title>
        <authorList>
            <person name="Sorokin D.Y."/>
            <person name="Elcheninov A.G."/>
            <person name="Khizhniak T.V."/>
            <person name="Koenen M."/>
            <person name="Bale N.J."/>
            <person name="Damste J.S.S."/>
            <person name="Kublanov I.V."/>
        </authorList>
    </citation>
    <scope>NUCLEOTIDE SEQUENCE</scope>
    <source>
        <strain evidence="2">AArc-St2</strain>
    </source>
</reference>
<comment type="caution">
    <text evidence="2">The sequence shown here is derived from an EMBL/GenBank/DDBJ whole genome shotgun (WGS) entry which is preliminary data.</text>
</comment>
<organism evidence="2 3">
    <name type="scientific">Natronocalculus amylovorans</name>
    <dbReference type="NCBI Taxonomy" id="2917812"/>
    <lineage>
        <taxon>Archaea</taxon>
        <taxon>Methanobacteriati</taxon>
        <taxon>Methanobacteriota</taxon>
        <taxon>Stenosarchaea group</taxon>
        <taxon>Halobacteria</taxon>
        <taxon>Halobacteriales</taxon>
        <taxon>Haloferacaceae</taxon>
        <taxon>Natronocalculus</taxon>
    </lineage>
</organism>
<name>A0AAE3G080_9EURY</name>
<dbReference type="InterPro" id="IPR006311">
    <property type="entry name" value="TAT_signal"/>
</dbReference>
<reference evidence="2" key="2">
    <citation type="submission" date="2022-02" db="EMBL/GenBank/DDBJ databases">
        <authorList>
            <person name="Elcheninov A.G."/>
            <person name="Sorokin D.Y."/>
            <person name="Kublanov I.V."/>
        </authorList>
    </citation>
    <scope>NUCLEOTIDE SEQUENCE</scope>
    <source>
        <strain evidence="2">AArc-St2</strain>
    </source>
</reference>
<dbReference type="PROSITE" id="PS51257">
    <property type="entry name" value="PROKAR_LIPOPROTEIN"/>
    <property type="match status" value="1"/>
</dbReference>
<dbReference type="Proteomes" id="UP001203207">
    <property type="component" value="Unassembled WGS sequence"/>
</dbReference>
<proteinExistence type="predicted"/>
<dbReference type="AlphaFoldDB" id="A0AAE3G080"/>
<dbReference type="CDD" id="cd00995">
    <property type="entry name" value="PBP2_NikA_DppA_OppA_like"/>
    <property type="match status" value="1"/>
</dbReference>
<accession>A0AAE3G080</accession>
<feature type="domain" description="Solute-binding protein family 5" evidence="1">
    <location>
        <begin position="371"/>
        <end position="652"/>
    </location>
</feature>
<dbReference type="GO" id="GO:1904680">
    <property type="term" value="F:peptide transmembrane transporter activity"/>
    <property type="evidence" value="ECO:0007669"/>
    <property type="project" value="TreeGrafter"/>
</dbReference>
<gene>
    <name evidence="2" type="ORF">AArcSt2_15935</name>
</gene>
<dbReference type="Pfam" id="PF00496">
    <property type="entry name" value="SBP_bac_5"/>
    <property type="match status" value="1"/>
</dbReference>
<dbReference type="GO" id="GO:0015833">
    <property type="term" value="P:peptide transport"/>
    <property type="evidence" value="ECO:0007669"/>
    <property type="project" value="TreeGrafter"/>
</dbReference>
<dbReference type="PROSITE" id="PS51318">
    <property type="entry name" value="TAT"/>
    <property type="match status" value="1"/>
</dbReference>
<dbReference type="InterPro" id="IPR000914">
    <property type="entry name" value="SBP_5_dom"/>
</dbReference>
<sequence>MSQDTKRSSKVLNRRRLLQGAGAAGVAALAGCSSNGGNGNGNGGNGNGGTDQIQFPLEIQLETNADNDDRVQLVELIAESMEQTGYFETSVETYEWNTYSGRVLDTEYADEGHIPCIGLSGTFNPGSFCDALHHSSNHGQCCNLVGVSNAELDDMIDSARFGSTEIAEDPEARGAAYDEVWRMLADERYSSITHFGLNTAVANMNVHGFASYPFDETVYSYALHAPFDEQVAWLDESGASPNDTDLSDLQEGGTLRVGVGANIDSFDPPYSTDTTSTMAQGFIFEGLTATDAEGIVYPWLAESYELVDTNDIERVAYEDYMITVDADEDGVIDTEEQVIVQHPEDDPVADDEVRVLTPEEAADAVADDVFGMQYRYELHEGVEFSNGEELTAEHVVNSLRRYENSDLSAQTFDSVLHIEEVDEYTVDIFGQVVDAEGERELPGFLIFTEEQAQAEGGEIDPRQEFTPIGTGPYVLDDFSDEQFAEYERNDNYWLEDIGVENLEWFDGPSDFPNAPVIERLELEIIPDNATRSAALQNDEIDVTTGLTSATLDDFDESDDFFVYSVEAGGYDYIQYPLDVEPWDDKRLRQAVNHLVPREAIVSNIFAGWASEAWTDIPELARGAGTADFDALEDEIRPTNEFDPERAAELIEEVIEDRGYPMN</sequence>
<evidence type="ECO:0000313" key="2">
    <source>
        <dbReference type="EMBL" id="MCL9818430.1"/>
    </source>
</evidence>
<dbReference type="InterPro" id="IPR039424">
    <property type="entry name" value="SBP_5"/>
</dbReference>
<dbReference type="Gene3D" id="3.10.105.10">
    <property type="entry name" value="Dipeptide-binding Protein, Domain 3"/>
    <property type="match status" value="2"/>
</dbReference>
<dbReference type="EMBL" id="JAKRVX010000011">
    <property type="protein sequence ID" value="MCL9818430.1"/>
    <property type="molecule type" value="Genomic_DNA"/>
</dbReference>
<protein>
    <submittedName>
        <fullName evidence="2">ABC transporter substrate-binding protein</fullName>
    </submittedName>
</protein>
<dbReference type="RefSeq" id="WP_250586130.1">
    <property type="nucleotide sequence ID" value="NZ_JAKRVX010000011.1"/>
</dbReference>
<evidence type="ECO:0000313" key="3">
    <source>
        <dbReference type="Proteomes" id="UP001203207"/>
    </source>
</evidence>
<dbReference type="PANTHER" id="PTHR30290">
    <property type="entry name" value="PERIPLASMIC BINDING COMPONENT OF ABC TRANSPORTER"/>
    <property type="match status" value="1"/>
</dbReference>
<keyword evidence="3" id="KW-1185">Reference proteome</keyword>